<dbReference type="Pfam" id="PF01425">
    <property type="entry name" value="Amidase"/>
    <property type="match status" value="1"/>
</dbReference>
<dbReference type="PANTHER" id="PTHR11895:SF7">
    <property type="entry name" value="GLUTAMYL-TRNA(GLN) AMIDOTRANSFERASE SUBUNIT A, MITOCHONDRIAL"/>
    <property type="match status" value="1"/>
</dbReference>
<evidence type="ECO:0000256" key="1">
    <source>
        <dbReference type="ARBA" id="ARBA00009199"/>
    </source>
</evidence>
<gene>
    <name evidence="4" type="primary">amiB2</name>
    <name evidence="4" type="ORF">LEUCIP111803_00866</name>
</gene>
<evidence type="ECO:0000256" key="2">
    <source>
        <dbReference type="SAM" id="MobiDB-lite"/>
    </source>
</evidence>
<keyword evidence="4" id="KW-0378">Hydrolase</keyword>
<proteinExistence type="inferred from homology"/>
<dbReference type="AlphaFoldDB" id="A0A916JV82"/>
<dbReference type="PANTHER" id="PTHR11895">
    <property type="entry name" value="TRANSAMIDASE"/>
    <property type="match status" value="1"/>
</dbReference>
<organism evidence="4 5">
    <name type="scientific">Leucobacter soli</name>
    <dbReference type="NCBI Taxonomy" id="2812850"/>
    <lineage>
        <taxon>Bacteria</taxon>
        <taxon>Bacillati</taxon>
        <taxon>Actinomycetota</taxon>
        <taxon>Actinomycetes</taxon>
        <taxon>Micrococcales</taxon>
        <taxon>Microbacteriaceae</taxon>
        <taxon>Leucobacter</taxon>
    </lineage>
</organism>
<dbReference type="InterPro" id="IPR020556">
    <property type="entry name" value="Amidase_CS"/>
</dbReference>
<name>A0A916JV82_9MICO</name>
<dbReference type="GO" id="GO:0004040">
    <property type="term" value="F:amidase activity"/>
    <property type="evidence" value="ECO:0007669"/>
    <property type="project" value="UniProtKB-EC"/>
</dbReference>
<keyword evidence="5" id="KW-1185">Reference proteome</keyword>
<feature type="domain" description="Amidase" evidence="3">
    <location>
        <begin position="23"/>
        <end position="460"/>
    </location>
</feature>
<protein>
    <submittedName>
        <fullName evidence="4">Amidase AmiB2</fullName>
        <ecNumber evidence="4">3.5.1.4</ecNumber>
    </submittedName>
</protein>
<sequence length="468" mass="47746">MEDPGLFDLREALRHGEVSSHDLVGTALERAEASADLGAFVSLNGELALAEARAADARIAATVSATARRGLPPLLGLPTAHKDLVAVRGIVTTHGSAAVPHLPAAEDDPVAAAVRAAGAVSLGKTQVPEFGIAGYSENEIAPPARNPHDPARTAGGSSGGTAAAIAAGVIPGAIASDAGGSIRIPAAACGLVGLKPGRGAVPADRTRSAGSDPSLDDFGAPRMGVSGPIARDARDAAILYDALRGRADEPAHLAVASVMTQPGSLRGLRIGVSLASPFEEWIPIRFDPDALAALQAGVDALTAAGHTVEEAEIAYDSRYPEAFTTVWTAGLGRIAFEPGAEDRLGALAGMFLRRARDTPRAQVEKAAAALRSFAADVARQWGAYDVVLTPALASPAPRVGAFRALGPEGDYRLQCEWAPQTSMVNVAGLPAVTAPTHRTAAGLPMSVQLIGRAGDEVRLLQLAAQLAA</sequence>
<dbReference type="InterPro" id="IPR023631">
    <property type="entry name" value="Amidase_dom"/>
</dbReference>
<dbReference type="EC" id="3.5.1.4" evidence="4"/>
<comment type="caution">
    <text evidence="4">The sequence shown here is derived from an EMBL/GenBank/DDBJ whole genome shotgun (WGS) entry which is preliminary data.</text>
</comment>
<evidence type="ECO:0000313" key="5">
    <source>
        <dbReference type="Proteomes" id="UP000693892"/>
    </source>
</evidence>
<dbReference type="Proteomes" id="UP000693892">
    <property type="component" value="Unassembled WGS sequence"/>
</dbReference>
<dbReference type="EMBL" id="CAJVAP010000008">
    <property type="protein sequence ID" value="CAG7605891.1"/>
    <property type="molecule type" value="Genomic_DNA"/>
</dbReference>
<dbReference type="PROSITE" id="PS00571">
    <property type="entry name" value="AMIDASES"/>
    <property type="match status" value="1"/>
</dbReference>
<evidence type="ECO:0000259" key="3">
    <source>
        <dbReference type="Pfam" id="PF01425"/>
    </source>
</evidence>
<reference evidence="4" key="1">
    <citation type="submission" date="2021-06" db="EMBL/GenBank/DDBJ databases">
        <authorList>
            <person name="Criscuolo A."/>
        </authorList>
    </citation>
    <scope>NUCLEOTIDE SEQUENCE</scope>
    <source>
        <strain evidence="4">CIP111803</strain>
    </source>
</reference>
<dbReference type="InterPro" id="IPR000120">
    <property type="entry name" value="Amidase"/>
</dbReference>
<evidence type="ECO:0000313" key="4">
    <source>
        <dbReference type="EMBL" id="CAG7605891.1"/>
    </source>
</evidence>
<feature type="region of interest" description="Disordered" evidence="2">
    <location>
        <begin position="200"/>
        <end position="222"/>
    </location>
</feature>
<accession>A0A916JV82</accession>
<comment type="similarity">
    <text evidence="1">Belongs to the amidase family.</text>
</comment>
<dbReference type="RefSeq" id="WP_218114496.1">
    <property type="nucleotide sequence ID" value="NZ_CAJVAP010000008.1"/>
</dbReference>